<dbReference type="AlphaFoldDB" id="A0A397V076"/>
<protein>
    <submittedName>
        <fullName evidence="2">Uncharacterized protein</fullName>
    </submittedName>
</protein>
<feature type="region of interest" description="Disordered" evidence="1">
    <location>
        <begin position="1"/>
        <end position="38"/>
    </location>
</feature>
<proteinExistence type="predicted"/>
<sequence>MKNTLNSPLLRKTEELEKQASLEIGKGEKHDTEKDEEIKIPQHMRRYSQRYYCKGYSKIHARNSFPLVHGLWCLNWCSSYCRVKKIMEHVYYDIIVEDRLLEGLVNERLLGDITTKLSTEYLKRLKKTRIIKLINR</sequence>
<keyword evidence="3" id="KW-1185">Reference proteome</keyword>
<evidence type="ECO:0000313" key="3">
    <source>
        <dbReference type="Proteomes" id="UP000266673"/>
    </source>
</evidence>
<organism evidence="2 3">
    <name type="scientific">Gigaspora rosea</name>
    <dbReference type="NCBI Taxonomy" id="44941"/>
    <lineage>
        <taxon>Eukaryota</taxon>
        <taxon>Fungi</taxon>
        <taxon>Fungi incertae sedis</taxon>
        <taxon>Mucoromycota</taxon>
        <taxon>Glomeromycotina</taxon>
        <taxon>Glomeromycetes</taxon>
        <taxon>Diversisporales</taxon>
        <taxon>Gigasporaceae</taxon>
        <taxon>Gigaspora</taxon>
    </lineage>
</organism>
<dbReference type="Proteomes" id="UP000266673">
    <property type="component" value="Unassembled WGS sequence"/>
</dbReference>
<comment type="caution">
    <text evidence="2">The sequence shown here is derived from an EMBL/GenBank/DDBJ whole genome shotgun (WGS) entry which is preliminary data.</text>
</comment>
<gene>
    <name evidence="2" type="ORF">C2G38_2198325</name>
</gene>
<feature type="compositionally biased region" description="Basic and acidic residues" evidence="1">
    <location>
        <begin position="11"/>
        <end position="38"/>
    </location>
</feature>
<accession>A0A397V076</accession>
<evidence type="ECO:0000313" key="2">
    <source>
        <dbReference type="EMBL" id="RIB13283.1"/>
    </source>
</evidence>
<name>A0A397V076_9GLOM</name>
<dbReference type="EMBL" id="QKWP01000939">
    <property type="protein sequence ID" value="RIB13283.1"/>
    <property type="molecule type" value="Genomic_DNA"/>
</dbReference>
<evidence type="ECO:0000256" key="1">
    <source>
        <dbReference type="SAM" id="MobiDB-lite"/>
    </source>
</evidence>
<reference evidence="2 3" key="1">
    <citation type="submission" date="2018-06" db="EMBL/GenBank/DDBJ databases">
        <title>Comparative genomics reveals the genomic features of Rhizophagus irregularis, R. cerebriforme, R. diaphanum and Gigaspora rosea, and their symbiotic lifestyle signature.</title>
        <authorList>
            <person name="Morin E."/>
            <person name="San Clemente H."/>
            <person name="Chen E.C.H."/>
            <person name="De La Providencia I."/>
            <person name="Hainaut M."/>
            <person name="Kuo A."/>
            <person name="Kohler A."/>
            <person name="Murat C."/>
            <person name="Tang N."/>
            <person name="Roy S."/>
            <person name="Loubradou J."/>
            <person name="Henrissat B."/>
            <person name="Grigoriev I.V."/>
            <person name="Corradi N."/>
            <person name="Roux C."/>
            <person name="Martin F.M."/>
        </authorList>
    </citation>
    <scope>NUCLEOTIDE SEQUENCE [LARGE SCALE GENOMIC DNA]</scope>
    <source>
        <strain evidence="2 3">DAOM 194757</strain>
    </source>
</reference>